<dbReference type="EMBL" id="CP001339">
    <property type="protein sequence ID" value="ACL71742.1"/>
    <property type="molecule type" value="Genomic_DNA"/>
</dbReference>
<dbReference type="AlphaFoldDB" id="B8GLY9"/>
<dbReference type="STRING" id="396588.Tgr7_0649"/>
<accession>B8GLY9</accession>
<keyword evidence="1" id="KW-0812">Transmembrane</keyword>
<dbReference type="OrthoDB" id="9918591at2"/>
<keyword evidence="1" id="KW-0472">Membrane</keyword>
<keyword evidence="1" id="KW-1133">Transmembrane helix</keyword>
<evidence type="ECO:0000313" key="3">
    <source>
        <dbReference type="Proteomes" id="UP000002383"/>
    </source>
</evidence>
<dbReference type="RefSeq" id="WP_012637230.1">
    <property type="nucleotide sequence ID" value="NC_011901.1"/>
</dbReference>
<protein>
    <submittedName>
        <fullName evidence="2">Uncharacterized protein</fullName>
    </submittedName>
</protein>
<proteinExistence type="predicted"/>
<dbReference type="KEGG" id="tgr:Tgr7_0649"/>
<keyword evidence="3" id="KW-1185">Reference proteome</keyword>
<feature type="transmembrane region" description="Helical" evidence="1">
    <location>
        <begin position="6"/>
        <end position="29"/>
    </location>
</feature>
<gene>
    <name evidence="2" type="ordered locus">Tgr7_0649</name>
</gene>
<evidence type="ECO:0000313" key="2">
    <source>
        <dbReference type="EMBL" id="ACL71742.1"/>
    </source>
</evidence>
<dbReference type="HOGENOM" id="CLU_3359063_0_0_6"/>
<dbReference type="Proteomes" id="UP000002383">
    <property type="component" value="Chromosome"/>
</dbReference>
<sequence>MELVLASPVALLSIITLALLCGVGGYLVYHFVRYAP</sequence>
<evidence type="ECO:0000256" key="1">
    <source>
        <dbReference type="SAM" id="Phobius"/>
    </source>
</evidence>
<name>B8GLY9_THISH</name>
<organism evidence="2 3">
    <name type="scientific">Thioalkalivibrio sulfidiphilus (strain HL-EbGR7)</name>
    <dbReference type="NCBI Taxonomy" id="396588"/>
    <lineage>
        <taxon>Bacteria</taxon>
        <taxon>Pseudomonadati</taxon>
        <taxon>Pseudomonadota</taxon>
        <taxon>Gammaproteobacteria</taxon>
        <taxon>Chromatiales</taxon>
        <taxon>Ectothiorhodospiraceae</taxon>
        <taxon>Thioalkalivibrio</taxon>
    </lineage>
</organism>
<reference evidence="2 3" key="1">
    <citation type="journal article" date="2011" name="Stand. Genomic Sci.">
        <title>Complete genome sequence of 'Thioalkalivibrio sulfidophilus' HL-EbGr7.</title>
        <authorList>
            <person name="Muyzer G."/>
            <person name="Sorokin D.Y."/>
            <person name="Mavromatis K."/>
            <person name="Lapidus A."/>
            <person name="Clum A."/>
            <person name="Ivanova N."/>
            <person name="Pati A."/>
            <person name="d'Haeseleer P."/>
            <person name="Woyke T."/>
            <person name="Kyrpides N.C."/>
        </authorList>
    </citation>
    <scope>NUCLEOTIDE SEQUENCE [LARGE SCALE GENOMIC DNA]</scope>
    <source>
        <strain evidence="2 3">HL-EbGR7</strain>
    </source>
</reference>